<keyword evidence="3" id="KW-1185">Reference proteome</keyword>
<reference evidence="2 3" key="1">
    <citation type="submission" date="2018-03" db="EMBL/GenBank/DDBJ databases">
        <title>The draft genome of Sphingosinicella sp. GL-C-18.</title>
        <authorList>
            <person name="Liu L."/>
            <person name="Li L."/>
            <person name="Liang L."/>
            <person name="Zhang X."/>
            <person name="Wang T."/>
        </authorList>
    </citation>
    <scope>NUCLEOTIDE SEQUENCE [LARGE SCALE GENOMIC DNA]</scope>
    <source>
        <strain evidence="2 3">GL-C-18</strain>
    </source>
</reference>
<dbReference type="Pfam" id="PF13302">
    <property type="entry name" value="Acetyltransf_3"/>
    <property type="match status" value="1"/>
</dbReference>
<sequence length="183" mass="19958">MFARTERLLLRPGWTQDAPALYAAVADEAIVRNLASAPWPYTLADAEAFLTTDRSPAEPSMLIFRRTLGAPQLAGAIGLGRRPDGEMELGYWIARPFWGLGYATEAGRAVIAMARESLRLPRLHAGHFLDNPASGRVLHKLGFRSTGVMPRFSAGRRELAPCREFALVLDAEEPAAADARMAA</sequence>
<organism evidence="2 3">
    <name type="scientific">Allosphingosinicella deserti</name>
    <dbReference type="NCBI Taxonomy" id="2116704"/>
    <lineage>
        <taxon>Bacteria</taxon>
        <taxon>Pseudomonadati</taxon>
        <taxon>Pseudomonadota</taxon>
        <taxon>Alphaproteobacteria</taxon>
        <taxon>Sphingomonadales</taxon>
        <taxon>Sphingomonadaceae</taxon>
        <taxon>Allosphingosinicella</taxon>
    </lineage>
</organism>
<dbReference type="SUPFAM" id="SSF55729">
    <property type="entry name" value="Acyl-CoA N-acyltransferases (Nat)"/>
    <property type="match status" value="1"/>
</dbReference>
<accession>A0A2P7QKT9</accession>
<dbReference type="OrthoDB" id="9804153at2"/>
<evidence type="ECO:0000313" key="2">
    <source>
        <dbReference type="EMBL" id="PSJ38568.1"/>
    </source>
</evidence>
<evidence type="ECO:0000259" key="1">
    <source>
        <dbReference type="PROSITE" id="PS51186"/>
    </source>
</evidence>
<dbReference type="InterPro" id="IPR000182">
    <property type="entry name" value="GNAT_dom"/>
</dbReference>
<dbReference type="PROSITE" id="PS51186">
    <property type="entry name" value="GNAT"/>
    <property type="match status" value="1"/>
</dbReference>
<dbReference type="InterPro" id="IPR051531">
    <property type="entry name" value="N-acetyltransferase"/>
</dbReference>
<dbReference type="RefSeq" id="WP_106514636.1">
    <property type="nucleotide sequence ID" value="NZ_PXYI01000006.1"/>
</dbReference>
<dbReference type="Gene3D" id="3.40.630.30">
    <property type="match status" value="1"/>
</dbReference>
<dbReference type="EMBL" id="PXYI01000006">
    <property type="protein sequence ID" value="PSJ38568.1"/>
    <property type="molecule type" value="Genomic_DNA"/>
</dbReference>
<dbReference type="Proteomes" id="UP000241167">
    <property type="component" value="Unassembled WGS sequence"/>
</dbReference>
<name>A0A2P7QKT9_9SPHN</name>
<dbReference type="GO" id="GO:0016747">
    <property type="term" value="F:acyltransferase activity, transferring groups other than amino-acyl groups"/>
    <property type="evidence" value="ECO:0007669"/>
    <property type="project" value="InterPro"/>
</dbReference>
<evidence type="ECO:0000313" key="3">
    <source>
        <dbReference type="Proteomes" id="UP000241167"/>
    </source>
</evidence>
<feature type="domain" description="N-acetyltransferase" evidence="1">
    <location>
        <begin position="8"/>
        <end position="172"/>
    </location>
</feature>
<keyword evidence="2" id="KW-0808">Transferase</keyword>
<dbReference type="PANTHER" id="PTHR43792">
    <property type="entry name" value="GNAT FAMILY, PUTATIVE (AFU_ORTHOLOGUE AFUA_3G00765)-RELATED-RELATED"/>
    <property type="match status" value="1"/>
</dbReference>
<comment type="caution">
    <text evidence="2">The sequence shown here is derived from an EMBL/GenBank/DDBJ whole genome shotgun (WGS) entry which is preliminary data.</text>
</comment>
<gene>
    <name evidence="2" type="ORF">C7I55_19300</name>
</gene>
<protein>
    <submittedName>
        <fullName evidence="2">GNAT family N-acetyltransferase</fullName>
    </submittedName>
</protein>
<dbReference type="InterPro" id="IPR016181">
    <property type="entry name" value="Acyl_CoA_acyltransferase"/>
</dbReference>
<proteinExistence type="predicted"/>
<dbReference type="AlphaFoldDB" id="A0A2P7QKT9"/>